<evidence type="ECO:0000313" key="9">
    <source>
        <dbReference type="EMBL" id="GAA4979838.1"/>
    </source>
</evidence>
<feature type="transmembrane region" description="Helical" evidence="7">
    <location>
        <begin position="307"/>
        <end position="332"/>
    </location>
</feature>
<feature type="region of interest" description="Disordered" evidence="6">
    <location>
        <begin position="1"/>
        <end position="32"/>
    </location>
</feature>
<feature type="domain" description="Major facilitator superfamily (MFS) profile" evidence="8">
    <location>
        <begin position="43"/>
        <end position="507"/>
    </location>
</feature>
<dbReference type="Proteomes" id="UP001500466">
    <property type="component" value="Unassembled WGS sequence"/>
</dbReference>
<feature type="transmembrane region" description="Helical" evidence="7">
    <location>
        <begin position="201"/>
        <end position="221"/>
    </location>
</feature>
<gene>
    <name evidence="9" type="ORF">GCM10023205_55700</name>
</gene>
<evidence type="ECO:0000256" key="4">
    <source>
        <dbReference type="ARBA" id="ARBA00023136"/>
    </source>
</evidence>
<evidence type="ECO:0000256" key="6">
    <source>
        <dbReference type="SAM" id="MobiDB-lite"/>
    </source>
</evidence>
<protein>
    <submittedName>
        <fullName evidence="9">MFS transporter</fullName>
    </submittedName>
</protein>
<evidence type="ECO:0000256" key="7">
    <source>
        <dbReference type="SAM" id="Phobius"/>
    </source>
</evidence>
<name>A0ABP9HWQ0_9ACTN</name>
<dbReference type="PANTHER" id="PTHR42718:SF39">
    <property type="entry name" value="ACTINORHODIN TRANSPORTER-RELATED"/>
    <property type="match status" value="1"/>
</dbReference>
<evidence type="ECO:0000256" key="3">
    <source>
        <dbReference type="ARBA" id="ARBA00022989"/>
    </source>
</evidence>
<sequence length="514" mass="53716">MTSTDLNDLTDLAERGPAAESSAAPDTAADPPERSPYRLRWFALAVVLGAELMDLLDGTITGIAGPKIESALGGTYSQLQWMSAAYTLAFAMLLVTGARLGDMFGRRTMFLVGTASFAATSLLCGMAGSPETLIAFRALQGIAAAMMIPQGLGILRDLFPPKEMAAAFGIFGPVMGLGAVAGPIIGGFLVDADLFGLGWRAIFFVNLPVGIVAFAAGLLILPKGDGAAGQRRTVTLDLVGMVLLSAAMVLVILPLVQGREAGWPVWTFVSMAASLPVFGLFAWWEARRRRAERSTLVELSLFRNKAFTSALGVGLLFFSTMIAFMMVVTVYLQFGLGWSASDAAIALIPWSLGTTVGAGLSGGLLAPKFGRKVLHLALVVQILGLLAIWFTVDRHPSGVSGWGLTPAMALTGLGVGLFMAPFFDIAIAGVTHEETGSASGTLNAVQQLAGATGIAVLGTLFFGYADDRMARGPVAAFSHGIENGLLIMAGVLAVTWAAAFLMPKRAREDAEAGH</sequence>
<dbReference type="PRINTS" id="PR01035">
    <property type="entry name" value="TCRTETA"/>
</dbReference>
<evidence type="ECO:0000256" key="2">
    <source>
        <dbReference type="ARBA" id="ARBA00022692"/>
    </source>
</evidence>
<feature type="transmembrane region" description="Helical" evidence="7">
    <location>
        <begin position="344"/>
        <end position="366"/>
    </location>
</feature>
<keyword evidence="4 7" id="KW-0472">Membrane</keyword>
<comment type="caution">
    <text evidence="9">The sequence shown here is derived from an EMBL/GenBank/DDBJ whole genome shotgun (WGS) entry which is preliminary data.</text>
</comment>
<feature type="compositionally biased region" description="Low complexity" evidence="6">
    <location>
        <begin position="18"/>
        <end position="30"/>
    </location>
</feature>
<keyword evidence="2 7" id="KW-0812">Transmembrane</keyword>
<dbReference type="RefSeq" id="WP_345678453.1">
    <property type="nucleotide sequence ID" value="NZ_BAABHS010000022.1"/>
</dbReference>
<proteinExistence type="predicted"/>
<feature type="transmembrane region" description="Helical" evidence="7">
    <location>
        <begin position="108"/>
        <end position="128"/>
    </location>
</feature>
<feature type="transmembrane region" description="Helical" evidence="7">
    <location>
        <begin position="404"/>
        <end position="427"/>
    </location>
</feature>
<feature type="transmembrane region" description="Helical" evidence="7">
    <location>
        <begin position="373"/>
        <end position="392"/>
    </location>
</feature>
<feature type="transmembrane region" description="Helical" evidence="7">
    <location>
        <begin position="84"/>
        <end position="101"/>
    </location>
</feature>
<dbReference type="PROSITE" id="PS50850">
    <property type="entry name" value="MFS"/>
    <property type="match status" value="1"/>
</dbReference>
<dbReference type="InterPro" id="IPR036259">
    <property type="entry name" value="MFS_trans_sf"/>
</dbReference>
<keyword evidence="5" id="KW-0046">Antibiotic resistance</keyword>
<dbReference type="InterPro" id="IPR001958">
    <property type="entry name" value="Tet-R_TetA/multi-R_MdtG-like"/>
</dbReference>
<evidence type="ECO:0000259" key="8">
    <source>
        <dbReference type="PROSITE" id="PS50850"/>
    </source>
</evidence>
<keyword evidence="3 7" id="KW-1133">Transmembrane helix</keyword>
<evidence type="ECO:0000256" key="5">
    <source>
        <dbReference type="ARBA" id="ARBA00023251"/>
    </source>
</evidence>
<dbReference type="Gene3D" id="1.20.1720.10">
    <property type="entry name" value="Multidrug resistance protein D"/>
    <property type="match status" value="1"/>
</dbReference>
<dbReference type="SUPFAM" id="SSF103473">
    <property type="entry name" value="MFS general substrate transporter"/>
    <property type="match status" value="1"/>
</dbReference>
<dbReference type="EMBL" id="BAABHS010000022">
    <property type="protein sequence ID" value="GAA4979838.1"/>
    <property type="molecule type" value="Genomic_DNA"/>
</dbReference>
<reference evidence="10" key="1">
    <citation type="journal article" date="2019" name="Int. J. Syst. Evol. Microbiol.">
        <title>The Global Catalogue of Microorganisms (GCM) 10K type strain sequencing project: providing services to taxonomists for standard genome sequencing and annotation.</title>
        <authorList>
            <consortium name="The Broad Institute Genomics Platform"/>
            <consortium name="The Broad Institute Genome Sequencing Center for Infectious Disease"/>
            <person name="Wu L."/>
            <person name="Ma J."/>
        </authorList>
    </citation>
    <scope>NUCLEOTIDE SEQUENCE [LARGE SCALE GENOMIC DNA]</scope>
    <source>
        <strain evidence="10">JCM 17986</strain>
    </source>
</reference>
<feature type="transmembrane region" description="Helical" evidence="7">
    <location>
        <begin position="265"/>
        <end position="286"/>
    </location>
</feature>
<keyword evidence="10" id="KW-1185">Reference proteome</keyword>
<comment type="subcellular location">
    <subcellularLocation>
        <location evidence="1">Cell membrane</location>
        <topology evidence="1">Multi-pass membrane protein</topology>
    </subcellularLocation>
</comment>
<dbReference type="CDD" id="cd17321">
    <property type="entry name" value="MFS_MMR_MDR_like"/>
    <property type="match status" value="1"/>
</dbReference>
<feature type="transmembrane region" description="Helical" evidence="7">
    <location>
        <begin position="233"/>
        <end position="253"/>
    </location>
</feature>
<dbReference type="PANTHER" id="PTHR42718">
    <property type="entry name" value="MAJOR FACILITATOR SUPERFAMILY MULTIDRUG TRANSPORTER MFSC"/>
    <property type="match status" value="1"/>
</dbReference>
<feature type="transmembrane region" description="Helical" evidence="7">
    <location>
        <begin position="448"/>
        <end position="465"/>
    </location>
</feature>
<dbReference type="InterPro" id="IPR020846">
    <property type="entry name" value="MFS_dom"/>
</dbReference>
<feature type="transmembrane region" description="Helical" evidence="7">
    <location>
        <begin position="41"/>
        <end position="64"/>
    </location>
</feature>
<dbReference type="InterPro" id="IPR011701">
    <property type="entry name" value="MFS"/>
</dbReference>
<evidence type="ECO:0000313" key="10">
    <source>
        <dbReference type="Proteomes" id="UP001500466"/>
    </source>
</evidence>
<dbReference type="Pfam" id="PF07690">
    <property type="entry name" value="MFS_1"/>
    <property type="match status" value="1"/>
</dbReference>
<accession>A0ABP9HWQ0</accession>
<feature type="transmembrane region" description="Helical" evidence="7">
    <location>
        <begin position="134"/>
        <end position="155"/>
    </location>
</feature>
<dbReference type="Gene3D" id="1.20.1250.20">
    <property type="entry name" value="MFS general substrate transporter like domains"/>
    <property type="match status" value="1"/>
</dbReference>
<feature type="transmembrane region" description="Helical" evidence="7">
    <location>
        <begin position="485"/>
        <end position="502"/>
    </location>
</feature>
<evidence type="ECO:0000256" key="1">
    <source>
        <dbReference type="ARBA" id="ARBA00004651"/>
    </source>
</evidence>
<organism evidence="9 10">
    <name type="scientific">Yinghuangia aomiensis</name>
    <dbReference type="NCBI Taxonomy" id="676205"/>
    <lineage>
        <taxon>Bacteria</taxon>
        <taxon>Bacillati</taxon>
        <taxon>Actinomycetota</taxon>
        <taxon>Actinomycetes</taxon>
        <taxon>Kitasatosporales</taxon>
        <taxon>Streptomycetaceae</taxon>
        <taxon>Yinghuangia</taxon>
    </lineage>
</organism>
<feature type="transmembrane region" description="Helical" evidence="7">
    <location>
        <begin position="167"/>
        <end position="189"/>
    </location>
</feature>